<dbReference type="PANTHER" id="PTHR48105">
    <property type="entry name" value="THIOREDOXIN REDUCTASE 1-RELATED-RELATED"/>
    <property type="match status" value="1"/>
</dbReference>
<keyword evidence="2" id="KW-0560">Oxidoreductase</keyword>
<evidence type="ECO:0000313" key="4">
    <source>
        <dbReference type="EMBL" id="ADB63223.1"/>
    </source>
</evidence>
<dbReference type="HOGENOM" id="CLU_068376_0_0_2"/>
<dbReference type="InterPro" id="IPR050097">
    <property type="entry name" value="Ferredoxin-NADP_redctase_2"/>
</dbReference>
<keyword evidence="5" id="KW-1185">Reference proteome</keyword>
<dbReference type="InterPro" id="IPR023753">
    <property type="entry name" value="FAD/NAD-binding_dom"/>
</dbReference>
<dbReference type="PRINTS" id="PR00469">
    <property type="entry name" value="PNDRDTASEII"/>
</dbReference>
<evidence type="ECO:0000256" key="1">
    <source>
        <dbReference type="ARBA" id="ARBA00022630"/>
    </source>
</evidence>
<reference evidence="4 5" key="1">
    <citation type="journal article" date="2010" name="Stand. Genomic Sci.">
        <title>Complete genome sequence of Haloterrigena turkmenica type strain (4k).</title>
        <authorList>
            <person name="Saunders E."/>
            <person name="Tindall B.J."/>
            <person name="Fahnrich R."/>
            <person name="Lapidus A."/>
            <person name="Copeland A."/>
            <person name="Del Rio T.G."/>
            <person name="Lucas S."/>
            <person name="Chen F."/>
            <person name="Tice H."/>
            <person name="Cheng J.F."/>
            <person name="Han C."/>
            <person name="Detter J.C."/>
            <person name="Bruce D."/>
            <person name="Goodwin L."/>
            <person name="Chain P."/>
            <person name="Pitluck S."/>
            <person name="Pati A."/>
            <person name="Ivanova N."/>
            <person name="Mavromatis K."/>
            <person name="Chen A."/>
            <person name="Palaniappan K."/>
            <person name="Land M."/>
            <person name="Hauser L."/>
            <person name="Chang Y.J."/>
            <person name="Jeffries C.D."/>
            <person name="Brettin T."/>
            <person name="Rohde M."/>
            <person name="Goker M."/>
            <person name="Bristow J."/>
            <person name="Eisen J.A."/>
            <person name="Markowitz V."/>
            <person name="Hugenholtz P."/>
            <person name="Klenk H.P."/>
            <person name="Kyrpides N.C."/>
        </authorList>
    </citation>
    <scope>NUCLEOTIDE SEQUENCE [LARGE SCALE GENOMIC DNA]</scope>
    <source>
        <strain evidence="5">ATCC 51198 / DSM 5511 / JCM 9101 / NCIMB 13204 / VKM B-1734 / 4k</strain>
    </source>
</reference>
<keyword evidence="1" id="KW-0285">Flavoprotein</keyword>
<dbReference type="Proteomes" id="UP000001903">
    <property type="component" value="Plasmid pHTUR01"/>
</dbReference>
<dbReference type="InterPro" id="IPR036188">
    <property type="entry name" value="FAD/NAD-bd_sf"/>
</dbReference>
<feature type="domain" description="FAD/NAD(P)-binding" evidence="3">
    <location>
        <begin position="15"/>
        <end position="81"/>
    </location>
</feature>
<dbReference type="GO" id="GO:0016491">
    <property type="term" value="F:oxidoreductase activity"/>
    <property type="evidence" value="ECO:0007669"/>
    <property type="project" value="UniProtKB-KW"/>
</dbReference>
<organism evidence="4 5">
    <name type="scientific">Haloterrigena turkmenica (strain ATCC 51198 / DSM 5511 / JCM 9101 / NCIMB 13204 / VKM B-1734 / 4k)</name>
    <name type="common">Halococcus turkmenicus</name>
    <dbReference type="NCBI Taxonomy" id="543526"/>
    <lineage>
        <taxon>Archaea</taxon>
        <taxon>Methanobacteriati</taxon>
        <taxon>Methanobacteriota</taxon>
        <taxon>Stenosarchaea group</taxon>
        <taxon>Halobacteria</taxon>
        <taxon>Halobacteriales</taxon>
        <taxon>Natrialbaceae</taxon>
        <taxon>Haloterrigena</taxon>
    </lineage>
</organism>
<name>D2S1H6_HALTV</name>
<evidence type="ECO:0000259" key="3">
    <source>
        <dbReference type="Pfam" id="PF07992"/>
    </source>
</evidence>
<accession>D2S1H6</accession>
<gene>
    <name evidence="4" type="ordered locus">Htur_4412</name>
</gene>
<dbReference type="OrthoDB" id="214187at2157"/>
<dbReference type="EMBL" id="CP001861">
    <property type="protein sequence ID" value="ADB63223.1"/>
    <property type="molecule type" value="Genomic_DNA"/>
</dbReference>
<evidence type="ECO:0000313" key="5">
    <source>
        <dbReference type="Proteomes" id="UP000001903"/>
    </source>
</evidence>
<keyword evidence="4" id="KW-0614">Plasmid</keyword>
<dbReference type="AlphaFoldDB" id="D2S1H6"/>
<dbReference type="RefSeq" id="WP_012945467.1">
    <property type="nucleotide sequence ID" value="NC_013744.1"/>
</dbReference>
<dbReference type="GeneID" id="8745040"/>
<dbReference type="SUPFAM" id="SSF51905">
    <property type="entry name" value="FAD/NAD(P)-binding domain"/>
    <property type="match status" value="1"/>
</dbReference>
<protein>
    <submittedName>
        <fullName evidence="4">Thioredoxin reductase-like protein</fullName>
    </submittedName>
</protein>
<sequence length="319" mass="35884">MSDSDTTYTEAAFDHDVVVVGGGPAGCAAGIFTARYGLDTVIFDRGRSSIQRCAHLENYLGFPAGIDIETLYELMHDHAEEAGCEIVPDLVESLERTDDGEGFIIDLQGVVPITARRVIAATRYDGEYMRGLDDEAAMFETHEHDGEEHEHFDKGYAESDGTTPVDDLFIASPYGDTGYQALMAAGRGARTAISVVEAVRRERGYPDSLANYYDWVRRETELEDESAARNRWREHFDDRVADDHGLEEARLAELRDREIDRRIEMYISDDEIDRRGERGQERLLEHIDDELILDAARAIEAERRTATSNNGEPTARDSR</sequence>
<geneLocation type="plasmid" evidence="4 5">
    <name>pHTUR01</name>
</geneLocation>
<proteinExistence type="predicted"/>
<dbReference type="Gene3D" id="3.50.50.60">
    <property type="entry name" value="FAD/NAD(P)-binding domain"/>
    <property type="match status" value="1"/>
</dbReference>
<dbReference type="KEGG" id="htu:Htur_4412"/>
<dbReference type="Pfam" id="PF07992">
    <property type="entry name" value="Pyr_redox_2"/>
    <property type="match status" value="1"/>
</dbReference>
<evidence type="ECO:0000256" key="2">
    <source>
        <dbReference type="ARBA" id="ARBA00023002"/>
    </source>
</evidence>